<keyword evidence="6" id="KW-1185">Reference proteome</keyword>
<evidence type="ECO:0000256" key="2">
    <source>
        <dbReference type="PROSITE-ProRule" id="PRU00335"/>
    </source>
</evidence>
<feature type="DNA-binding region" description="H-T-H motif" evidence="2">
    <location>
        <begin position="51"/>
        <end position="70"/>
    </location>
</feature>
<feature type="domain" description="HTH tetR-type" evidence="4">
    <location>
        <begin position="28"/>
        <end position="88"/>
    </location>
</feature>
<dbReference type="InterPro" id="IPR009057">
    <property type="entry name" value="Homeodomain-like_sf"/>
</dbReference>
<dbReference type="RefSeq" id="WP_104232274.1">
    <property type="nucleotide sequence ID" value="NZ_PSNW01000017.1"/>
</dbReference>
<comment type="caution">
    <text evidence="5">The sequence shown here is derived from an EMBL/GenBank/DDBJ whole genome shotgun (WGS) entry which is preliminary data.</text>
</comment>
<dbReference type="SUPFAM" id="SSF46689">
    <property type="entry name" value="Homeodomain-like"/>
    <property type="match status" value="1"/>
</dbReference>
<reference evidence="5 6" key="1">
    <citation type="submission" date="2018-02" db="EMBL/GenBank/DDBJ databases">
        <title>Genome sequencing of Solimonas sp. HR-BB.</title>
        <authorList>
            <person name="Lee Y."/>
            <person name="Jeon C.O."/>
        </authorList>
    </citation>
    <scope>NUCLEOTIDE SEQUENCE [LARGE SCALE GENOMIC DNA]</scope>
    <source>
        <strain evidence="5 6">HR-BB</strain>
    </source>
</reference>
<evidence type="ECO:0000259" key="4">
    <source>
        <dbReference type="PROSITE" id="PS50977"/>
    </source>
</evidence>
<name>A0A2S5TAD1_9GAMM</name>
<accession>A0A2S5TAD1</accession>
<evidence type="ECO:0000256" key="3">
    <source>
        <dbReference type="SAM" id="MobiDB-lite"/>
    </source>
</evidence>
<dbReference type="PANTHER" id="PTHR30055:SF187">
    <property type="entry name" value="TRANSCRIPTIONAL REGULATORY PROTEIN"/>
    <property type="match status" value="1"/>
</dbReference>
<dbReference type="GO" id="GO:0000976">
    <property type="term" value="F:transcription cis-regulatory region binding"/>
    <property type="evidence" value="ECO:0007669"/>
    <property type="project" value="TreeGrafter"/>
</dbReference>
<dbReference type="Pfam" id="PF00440">
    <property type="entry name" value="TetR_N"/>
    <property type="match status" value="1"/>
</dbReference>
<dbReference type="EMBL" id="PSNW01000017">
    <property type="protein sequence ID" value="PPE71963.1"/>
    <property type="molecule type" value="Genomic_DNA"/>
</dbReference>
<proteinExistence type="predicted"/>
<dbReference type="PROSITE" id="PS50977">
    <property type="entry name" value="HTH_TETR_2"/>
    <property type="match status" value="1"/>
</dbReference>
<protein>
    <recommendedName>
        <fullName evidence="4">HTH tetR-type domain-containing protein</fullName>
    </recommendedName>
</protein>
<dbReference type="GO" id="GO:0003700">
    <property type="term" value="F:DNA-binding transcription factor activity"/>
    <property type="evidence" value="ECO:0007669"/>
    <property type="project" value="TreeGrafter"/>
</dbReference>
<keyword evidence="1 2" id="KW-0238">DNA-binding</keyword>
<organism evidence="5 6">
    <name type="scientific">Solimonas fluminis</name>
    <dbReference type="NCBI Taxonomy" id="2086571"/>
    <lineage>
        <taxon>Bacteria</taxon>
        <taxon>Pseudomonadati</taxon>
        <taxon>Pseudomonadota</taxon>
        <taxon>Gammaproteobacteria</taxon>
        <taxon>Nevskiales</taxon>
        <taxon>Nevskiaceae</taxon>
        <taxon>Solimonas</taxon>
    </lineage>
</organism>
<evidence type="ECO:0000313" key="6">
    <source>
        <dbReference type="Proteomes" id="UP000238220"/>
    </source>
</evidence>
<dbReference type="Proteomes" id="UP000238220">
    <property type="component" value="Unassembled WGS sequence"/>
</dbReference>
<dbReference type="InterPro" id="IPR050109">
    <property type="entry name" value="HTH-type_TetR-like_transc_reg"/>
</dbReference>
<gene>
    <name evidence="5" type="ORF">C3942_20700</name>
</gene>
<dbReference type="PANTHER" id="PTHR30055">
    <property type="entry name" value="HTH-TYPE TRANSCRIPTIONAL REGULATOR RUTR"/>
    <property type="match status" value="1"/>
</dbReference>
<dbReference type="InterPro" id="IPR001647">
    <property type="entry name" value="HTH_TetR"/>
</dbReference>
<dbReference type="Gene3D" id="1.10.357.10">
    <property type="entry name" value="Tetracycline Repressor, domain 2"/>
    <property type="match status" value="1"/>
</dbReference>
<sequence>MSSKRKPPFSGAPLPRGRHGLSSEFVRASQRERVVKAMLALVAEQGYAATTVPAVVAAARVSRNAFYAFFQDKQECFLAAAEEAAADVFTTMETFGLEQDWIEGIRRGLTAWLRWWEERPGLARAWLLELPLAGGDAALQHQRAAQPYIQLFRRIAERIRREQPGLPPLPEFVPVFLVAGLLARLTDELRNNGAGQLTRLVEPGVYVAVKLLADDRTAARLLK</sequence>
<evidence type="ECO:0000256" key="1">
    <source>
        <dbReference type="ARBA" id="ARBA00023125"/>
    </source>
</evidence>
<dbReference type="AlphaFoldDB" id="A0A2S5TAD1"/>
<evidence type="ECO:0000313" key="5">
    <source>
        <dbReference type="EMBL" id="PPE71963.1"/>
    </source>
</evidence>
<dbReference type="OrthoDB" id="9811084at2"/>
<feature type="region of interest" description="Disordered" evidence="3">
    <location>
        <begin position="1"/>
        <end position="20"/>
    </location>
</feature>